<gene>
    <name evidence="1" type="ORF">QR98_0005660</name>
</gene>
<organism evidence="1 2">
    <name type="scientific">Sarcoptes scabiei</name>
    <name type="common">Itch mite</name>
    <name type="synonym">Acarus scabiei</name>
    <dbReference type="NCBI Taxonomy" id="52283"/>
    <lineage>
        <taxon>Eukaryota</taxon>
        <taxon>Metazoa</taxon>
        <taxon>Ecdysozoa</taxon>
        <taxon>Arthropoda</taxon>
        <taxon>Chelicerata</taxon>
        <taxon>Arachnida</taxon>
        <taxon>Acari</taxon>
        <taxon>Acariformes</taxon>
        <taxon>Sarcoptiformes</taxon>
        <taxon>Astigmata</taxon>
        <taxon>Psoroptidia</taxon>
        <taxon>Sarcoptoidea</taxon>
        <taxon>Sarcoptidae</taxon>
        <taxon>Sarcoptinae</taxon>
        <taxon>Sarcoptes</taxon>
    </lineage>
</organism>
<dbReference type="InterPro" id="IPR006553">
    <property type="entry name" value="Leu-rich_rpt_Cys-con_subtyp"/>
</dbReference>
<accession>A0A131ZUE2</accession>
<dbReference type="EMBL" id="JXLN01001104">
    <property type="protein sequence ID" value="KPM02159.1"/>
    <property type="molecule type" value="Genomic_DNA"/>
</dbReference>
<comment type="caution">
    <text evidence="1">The sequence shown here is derived from an EMBL/GenBank/DDBJ whole genome shotgun (WGS) entry which is preliminary data.</text>
</comment>
<dbReference type="Gene3D" id="3.80.10.10">
    <property type="entry name" value="Ribonuclease Inhibitor"/>
    <property type="match status" value="1"/>
</dbReference>
<dbReference type="GO" id="GO:0019005">
    <property type="term" value="C:SCF ubiquitin ligase complex"/>
    <property type="evidence" value="ECO:0007669"/>
    <property type="project" value="TreeGrafter"/>
</dbReference>
<protein>
    <submittedName>
        <fullName evidence="1">LRR-repeat containing protein</fullName>
    </submittedName>
</protein>
<reference evidence="1 2" key="1">
    <citation type="journal article" date="2015" name="Parasit. Vectors">
        <title>Draft genome of the scabies mite.</title>
        <authorList>
            <person name="Rider S.D.Jr."/>
            <person name="Morgan M.S."/>
            <person name="Arlian L.G."/>
        </authorList>
    </citation>
    <scope>NUCLEOTIDE SEQUENCE [LARGE SCALE GENOMIC DNA]</scope>
    <source>
        <strain evidence="1">Arlian Lab</strain>
    </source>
</reference>
<dbReference type="Proteomes" id="UP000616769">
    <property type="component" value="Unassembled WGS sequence"/>
</dbReference>
<dbReference type="PANTHER" id="PTHR13318">
    <property type="entry name" value="PARTNER OF PAIRED, ISOFORM B-RELATED"/>
    <property type="match status" value="1"/>
</dbReference>
<evidence type="ECO:0000313" key="1">
    <source>
        <dbReference type="EMBL" id="KPM02159.1"/>
    </source>
</evidence>
<dbReference type="InterPro" id="IPR032675">
    <property type="entry name" value="LRR_dom_sf"/>
</dbReference>
<dbReference type="SMART" id="SM00367">
    <property type="entry name" value="LRR_CC"/>
    <property type="match status" value="3"/>
</dbReference>
<dbReference type="AlphaFoldDB" id="A0A131ZUE2"/>
<sequence length="474" mass="54840">MHLKSEQLPRSSLTIDSSTPKRFFYRKKRSKTVPDYVSLYGPIHSTTLPTRFRGSIKTIKSLNFYCLSKIFDYYVSHRKFQILITFNHPPHHQTTTNFDSNVINNDENGYEAERNDVIHPICHRHHHCYQQHRYRYGLKQRCLDVFGNRLILRTYRYCSQLKHIDLSNCIGLIETDFYHLAKFYGKQLLSLNVSGCRLDENCLRIIVKGCDKLRYLNVSNNFCRLQAGCFEWISDSIETIIADYNQNVRCLDGLLQGKGRSIIELELNVGYCFNPSMPYKILGNHFQNLISLKIIFKSFGKRNEGIFVHLSKLTELECLYLIEEIDDFDSESSLDDYSVQEILSSCGLKLRELYLHAASSLFGDRSSLTDATISKIDIYCPLLEVFSIKRASITDRSLEAIARLKHAYTVQLIDLDLISDNGIATIMTSFKNDEDQHKKRLQQICGIDINLSGKASTRIETLKRKEKSLGMENK</sequence>
<dbReference type="OrthoDB" id="1107553at2759"/>
<dbReference type="VEuPathDB" id="VectorBase:SSCA008341"/>
<dbReference type="SUPFAM" id="SSF52047">
    <property type="entry name" value="RNI-like"/>
    <property type="match status" value="1"/>
</dbReference>
<dbReference type="GO" id="GO:0031146">
    <property type="term" value="P:SCF-dependent proteasomal ubiquitin-dependent protein catabolic process"/>
    <property type="evidence" value="ECO:0007669"/>
    <property type="project" value="TreeGrafter"/>
</dbReference>
<proteinExistence type="predicted"/>
<evidence type="ECO:0000313" key="2">
    <source>
        <dbReference type="Proteomes" id="UP000616769"/>
    </source>
</evidence>
<name>A0A131ZUE2_SARSC</name>